<evidence type="ECO:0000313" key="2">
    <source>
        <dbReference type="EMBL" id="CEK96552.1"/>
    </source>
</evidence>
<protein>
    <submittedName>
        <fullName evidence="2">Uncharacterized protein</fullName>
    </submittedName>
</protein>
<name>A0A0B7BUG3_9EUPU</name>
<dbReference type="EMBL" id="HACG01049687">
    <property type="protein sequence ID" value="CEK96552.1"/>
    <property type="molecule type" value="Transcribed_RNA"/>
</dbReference>
<organism evidence="2">
    <name type="scientific">Arion vulgaris</name>
    <dbReference type="NCBI Taxonomy" id="1028688"/>
    <lineage>
        <taxon>Eukaryota</taxon>
        <taxon>Metazoa</taxon>
        <taxon>Spiralia</taxon>
        <taxon>Lophotrochozoa</taxon>
        <taxon>Mollusca</taxon>
        <taxon>Gastropoda</taxon>
        <taxon>Heterobranchia</taxon>
        <taxon>Euthyneura</taxon>
        <taxon>Panpulmonata</taxon>
        <taxon>Eupulmonata</taxon>
        <taxon>Stylommatophora</taxon>
        <taxon>Helicina</taxon>
        <taxon>Arionoidea</taxon>
        <taxon>Arionidae</taxon>
        <taxon>Arion</taxon>
    </lineage>
</organism>
<dbReference type="AlphaFoldDB" id="A0A0B7BUG3"/>
<gene>
    <name evidence="2" type="primary">ORF212510</name>
</gene>
<evidence type="ECO:0000256" key="1">
    <source>
        <dbReference type="SAM" id="MobiDB-lite"/>
    </source>
</evidence>
<accession>A0A0B7BUG3</accession>
<reference evidence="2" key="1">
    <citation type="submission" date="2014-12" db="EMBL/GenBank/DDBJ databases">
        <title>Insight into the proteome of Arion vulgaris.</title>
        <authorList>
            <person name="Aradska J."/>
            <person name="Bulat T."/>
            <person name="Smidak R."/>
            <person name="Sarate P."/>
            <person name="Gangsoo J."/>
            <person name="Sialana F."/>
            <person name="Bilban M."/>
            <person name="Lubec G."/>
        </authorList>
    </citation>
    <scope>NUCLEOTIDE SEQUENCE</scope>
    <source>
        <tissue evidence="2">Skin</tissue>
    </source>
</reference>
<proteinExistence type="predicted"/>
<feature type="non-terminal residue" evidence="2">
    <location>
        <position position="75"/>
    </location>
</feature>
<feature type="region of interest" description="Disordered" evidence="1">
    <location>
        <begin position="56"/>
        <end position="75"/>
    </location>
</feature>
<sequence>MCPDKIVEKYVLYLDSVLLTFKLNCLQLSSLSSSLGFVPAMKIRCNGPRTSPVMSTMDLQHPSLVRNGPPTPPFL</sequence>